<keyword evidence="3" id="KW-1185">Reference proteome</keyword>
<proteinExistence type="predicted"/>
<evidence type="ECO:0000259" key="1">
    <source>
        <dbReference type="Pfam" id="PF01863"/>
    </source>
</evidence>
<dbReference type="EMBL" id="FMVJ01000004">
    <property type="protein sequence ID" value="SCY49075.1"/>
    <property type="molecule type" value="Genomic_DNA"/>
</dbReference>
<dbReference type="InterPro" id="IPR053136">
    <property type="entry name" value="UTP_pyrophosphatase-like"/>
</dbReference>
<dbReference type="Gene3D" id="3.30.2010.10">
    <property type="entry name" value="Metalloproteases ('zincins'), catalytic domain"/>
    <property type="match status" value="1"/>
</dbReference>
<organism evidence="2 3">
    <name type="scientific">Microvirga guangxiensis</name>
    <dbReference type="NCBI Taxonomy" id="549386"/>
    <lineage>
        <taxon>Bacteria</taxon>
        <taxon>Pseudomonadati</taxon>
        <taxon>Pseudomonadota</taxon>
        <taxon>Alphaproteobacteria</taxon>
        <taxon>Hyphomicrobiales</taxon>
        <taxon>Methylobacteriaceae</taxon>
        <taxon>Microvirga</taxon>
    </lineage>
</organism>
<dbReference type="Proteomes" id="UP000199569">
    <property type="component" value="Unassembled WGS sequence"/>
</dbReference>
<dbReference type="PANTHER" id="PTHR30399:SF1">
    <property type="entry name" value="UTP PYROPHOSPHATASE"/>
    <property type="match status" value="1"/>
</dbReference>
<evidence type="ECO:0000313" key="3">
    <source>
        <dbReference type="Proteomes" id="UP000199569"/>
    </source>
</evidence>
<accession>A0A1G5GBW4</accession>
<dbReference type="AlphaFoldDB" id="A0A1G5GBW4"/>
<dbReference type="Pfam" id="PF01863">
    <property type="entry name" value="YgjP-like"/>
    <property type="match status" value="1"/>
</dbReference>
<dbReference type="RefSeq" id="WP_091133491.1">
    <property type="nucleotide sequence ID" value="NZ_FMVJ01000004.1"/>
</dbReference>
<protein>
    <recommendedName>
        <fullName evidence="1">YgjP-like metallopeptidase domain-containing protein</fullName>
    </recommendedName>
</protein>
<feature type="domain" description="YgjP-like metallopeptidase" evidence="1">
    <location>
        <begin position="36"/>
        <end position="238"/>
    </location>
</feature>
<dbReference type="STRING" id="549386.SAMN02927923_01456"/>
<dbReference type="InterPro" id="IPR002725">
    <property type="entry name" value="YgjP-like_metallopeptidase"/>
</dbReference>
<dbReference type="CDD" id="cd07344">
    <property type="entry name" value="M48_yhfN_like"/>
    <property type="match status" value="1"/>
</dbReference>
<dbReference type="PANTHER" id="PTHR30399">
    <property type="entry name" value="UNCHARACTERIZED PROTEIN YGJP"/>
    <property type="match status" value="1"/>
</dbReference>
<gene>
    <name evidence="2" type="ORF">SAMN02927923_01456</name>
</gene>
<sequence>MKSALFRRVPADPPHLKVSHEGQVFKVALKRRPTAKRITLRVSHATGEVVLTIPERTDVGLAQKFADSHSPWIASRLAKVPERVPFEPGELVPLRGVLHRIVHWSSIRGVTQATHDNAGHPIIAVTGETAHVARRVRDFLETEAKRDFALAVKKHTAQLGVPAKRITVRDTKSRWGSCSANGALNFSWRLIMAPPFVLDYLAAHEVAHLRELNHSQRFWKITYQLCPRTDEAEAWLKTYGSALHRIG</sequence>
<name>A0A1G5GBW4_9HYPH</name>
<dbReference type="OrthoDB" id="9795402at2"/>
<reference evidence="2 3" key="1">
    <citation type="submission" date="2016-10" db="EMBL/GenBank/DDBJ databases">
        <authorList>
            <person name="de Groot N.N."/>
        </authorList>
    </citation>
    <scope>NUCLEOTIDE SEQUENCE [LARGE SCALE GENOMIC DNA]</scope>
    <source>
        <strain evidence="2 3">CGMCC 1.7666</strain>
    </source>
</reference>
<evidence type="ECO:0000313" key="2">
    <source>
        <dbReference type="EMBL" id="SCY49075.1"/>
    </source>
</evidence>